<feature type="transmembrane region" description="Helical" evidence="2">
    <location>
        <begin position="31"/>
        <end position="49"/>
    </location>
</feature>
<feature type="transmembrane region" description="Helical" evidence="2">
    <location>
        <begin position="84"/>
        <end position="102"/>
    </location>
</feature>
<keyword evidence="2" id="KW-0472">Membrane</keyword>
<evidence type="ECO:0000259" key="3">
    <source>
        <dbReference type="PROSITE" id="PS50234"/>
    </source>
</evidence>
<keyword evidence="2" id="KW-0812">Transmembrane</keyword>
<feature type="transmembrane region" description="Helical" evidence="2">
    <location>
        <begin position="689"/>
        <end position="707"/>
    </location>
</feature>
<feature type="region of interest" description="Disordered" evidence="1">
    <location>
        <begin position="255"/>
        <end position="274"/>
    </location>
</feature>
<dbReference type="AlphaFoldDB" id="A0A432MBU6"/>
<dbReference type="CDD" id="cd00198">
    <property type="entry name" value="vWFA"/>
    <property type="match status" value="1"/>
</dbReference>
<organism evidence="4 5">
    <name type="scientific">Tautonia sociabilis</name>
    <dbReference type="NCBI Taxonomy" id="2080755"/>
    <lineage>
        <taxon>Bacteria</taxon>
        <taxon>Pseudomonadati</taxon>
        <taxon>Planctomycetota</taxon>
        <taxon>Planctomycetia</taxon>
        <taxon>Isosphaerales</taxon>
        <taxon>Isosphaeraceae</taxon>
        <taxon>Tautonia</taxon>
    </lineage>
</organism>
<keyword evidence="2" id="KW-1133">Transmembrane helix</keyword>
<dbReference type="InterPro" id="IPR002035">
    <property type="entry name" value="VWF_A"/>
</dbReference>
<dbReference type="Gene3D" id="3.40.50.410">
    <property type="entry name" value="von Willebrand factor, type A domain"/>
    <property type="match status" value="1"/>
</dbReference>
<dbReference type="InterPro" id="IPR036465">
    <property type="entry name" value="vWFA_dom_sf"/>
</dbReference>
<dbReference type="Proteomes" id="UP000280296">
    <property type="component" value="Unassembled WGS sequence"/>
</dbReference>
<reference evidence="4 5" key="1">
    <citation type="submission" date="2018-12" db="EMBL/GenBank/DDBJ databases">
        <authorList>
            <person name="Toschakov S.V."/>
        </authorList>
    </citation>
    <scope>NUCLEOTIDE SEQUENCE [LARGE SCALE GENOMIC DNA]</scope>
    <source>
        <strain evidence="4 5">GM2012</strain>
    </source>
</reference>
<proteinExistence type="predicted"/>
<feature type="domain" description="VWFA" evidence="3">
    <location>
        <begin position="114"/>
        <end position="230"/>
    </location>
</feature>
<evidence type="ECO:0000313" key="4">
    <source>
        <dbReference type="EMBL" id="RUL81248.1"/>
    </source>
</evidence>
<dbReference type="SMART" id="SM00327">
    <property type="entry name" value="VWA"/>
    <property type="match status" value="1"/>
</dbReference>
<evidence type="ECO:0000256" key="2">
    <source>
        <dbReference type="SAM" id="Phobius"/>
    </source>
</evidence>
<sequence>MIVPPAQANPLGGLNLQFDPPVPWSAGWGPVFWAALAGVPVTIILFYFLKLRRKPVQVPSTFLWRKSIEDLHVNSLFQRLRRNLLLFLQLLAVLLMMFALLGPQMKGSTRVGQRYVIAIDNSASMSATDVRPSRLDEAKQRALALVDAMGPSDLAMVIAFADTARVASTYTGNKAQLRERINAIRPARTGTSLLEALQVAAGLANPSKQFGEGQVASEVQAPRLMVYTDGGFPDVEGFSLGNLVPEIVILGRPPSGEAASASRAGDGSSTPPSNNVAILALQTARGEDRPDVIQLFGRVRNYRDEPVETTARLFLHPLDEPIGDGRLIDAAELSLPAGGTQAFKFDLVDPGPSGLEVRLDLDDDLEQDDRAFAAVGRPRTARVLVVTEGNRYLLNALTTATAGEAAEVVEIRPADLETDEVRRALIAGLYDLVIFDRVAPEEPPAGNALYFGVMPPGEAFAEARPVEAPIILDWDIAHPMLQYLRDLPLVLIRDALVVDPPPGSTTLIESDKGPLAFVSPRDGYSDAVVGWSIYGEDRQLNTDWHTKLSYPVFLFNALRFLGNVEEALGEEVHRPGQPVVLRAGAGVDRITVSPPGGPEDEIPRSDLGTFVYNDADEPGLYLVSWPDGEREARSVFAVNLFDPRESDLSPRGIPPEGVSGRQAEPYLIKIGYTEIEGTRRSRPARLDRWWWVALGALGVVLFEWYIYNRRVYI</sequence>
<evidence type="ECO:0000256" key="1">
    <source>
        <dbReference type="SAM" id="MobiDB-lite"/>
    </source>
</evidence>
<feature type="compositionally biased region" description="Low complexity" evidence="1">
    <location>
        <begin position="255"/>
        <end position="269"/>
    </location>
</feature>
<dbReference type="PANTHER" id="PTHR37464:SF1">
    <property type="entry name" value="BLL2463 PROTEIN"/>
    <property type="match status" value="1"/>
</dbReference>
<dbReference type="OrthoDB" id="5289914at2"/>
<reference evidence="4 5" key="2">
    <citation type="submission" date="2019-01" db="EMBL/GenBank/DDBJ databases">
        <title>Tautonia sociabilis, a novel thermotolerant planctomycete of Isosphaeraceae family, isolated from a 4000 m deep subterranean habitat.</title>
        <authorList>
            <person name="Kovaleva O.L."/>
            <person name="Elcheninov A.G."/>
            <person name="Van Heerden E."/>
            <person name="Toshchakov S.V."/>
            <person name="Novikov A."/>
            <person name="Bonch-Osmolovskaya E.A."/>
            <person name="Kublanov I.V."/>
        </authorList>
    </citation>
    <scope>NUCLEOTIDE SEQUENCE [LARGE SCALE GENOMIC DNA]</scope>
    <source>
        <strain evidence="4 5">GM2012</strain>
    </source>
</reference>
<evidence type="ECO:0000313" key="5">
    <source>
        <dbReference type="Proteomes" id="UP000280296"/>
    </source>
</evidence>
<dbReference type="PROSITE" id="PS50234">
    <property type="entry name" value="VWFA"/>
    <property type="match status" value="1"/>
</dbReference>
<accession>A0A432MBU6</accession>
<dbReference type="InterPro" id="IPR024163">
    <property type="entry name" value="Aerotolerance_reg_N"/>
</dbReference>
<dbReference type="Pfam" id="PF13519">
    <property type="entry name" value="VWA_2"/>
    <property type="match status" value="1"/>
</dbReference>
<gene>
    <name evidence="4" type="ORF">TsocGM_25400</name>
</gene>
<dbReference type="Pfam" id="PF07584">
    <property type="entry name" value="BatA"/>
    <property type="match status" value="1"/>
</dbReference>
<comment type="caution">
    <text evidence="4">The sequence shown here is derived from an EMBL/GenBank/DDBJ whole genome shotgun (WGS) entry which is preliminary data.</text>
</comment>
<protein>
    <submittedName>
        <fullName evidence="4">VWA domain-containing protein</fullName>
    </submittedName>
</protein>
<name>A0A432MBU6_9BACT</name>
<keyword evidence="5" id="KW-1185">Reference proteome</keyword>
<dbReference type="EMBL" id="RYZH01000103">
    <property type="protein sequence ID" value="RUL81248.1"/>
    <property type="molecule type" value="Genomic_DNA"/>
</dbReference>
<dbReference type="SUPFAM" id="SSF53300">
    <property type="entry name" value="vWA-like"/>
    <property type="match status" value="1"/>
</dbReference>
<dbReference type="PANTHER" id="PTHR37464">
    <property type="entry name" value="BLL2463 PROTEIN"/>
    <property type="match status" value="1"/>
</dbReference>